<dbReference type="PANTHER" id="PTHR38479:SF2">
    <property type="entry name" value="WINGED HELIX DNA-BINDING DOMAIN-CONTAINING PROTEIN"/>
    <property type="match status" value="1"/>
</dbReference>
<gene>
    <name evidence="1" type="ORF">Cflav_PD5454</name>
</gene>
<dbReference type="RefSeq" id="WP_007413132.1">
    <property type="nucleotide sequence ID" value="NZ_ABOX02000003.1"/>
</dbReference>
<organism evidence="1 2">
    <name type="scientific">Pedosphaera parvula (strain Ellin514)</name>
    <dbReference type="NCBI Taxonomy" id="320771"/>
    <lineage>
        <taxon>Bacteria</taxon>
        <taxon>Pseudomonadati</taxon>
        <taxon>Verrucomicrobiota</taxon>
        <taxon>Pedosphaerae</taxon>
        <taxon>Pedosphaerales</taxon>
        <taxon>Pedosphaeraceae</taxon>
        <taxon>Pedosphaera</taxon>
    </lineage>
</organism>
<proteinExistence type="predicted"/>
<sequence>MNTLDIAHHRLYNQQIATQRFAQPAQVVAWLGAVQAQDFAGAKWSIGLRLPETTDKGIERAIIDRTIVRTWPMRGTLHFLAAEDVRWMLKLLTTRTIAGSARRQQELELDGKVFARCEKLFIQALQGGRQLSRDAIYALLEKNHISTGGQRGYHILWRLAQEGLICFGAPEGKQQTFALLDEWVPKSKSLEREVALAELAQRYFSSHGPASLHDFVGWSGLRIADAKAGLDAVASRLVQMKINDTVYWMPQELNVVNRTLSTLFLLPGFDEFMLGYKDRTAALELQHADKICPGSNGMFSPTLVWDGRVVGTWKRTFKKGTAVLQPTPFDSMTKTQTRALAPAAERYARYLGAPVILSCEEA</sequence>
<dbReference type="InterPro" id="IPR009351">
    <property type="entry name" value="AlkZ-like"/>
</dbReference>
<dbReference type="Pfam" id="PF06224">
    <property type="entry name" value="AlkZ-like"/>
    <property type="match status" value="1"/>
</dbReference>
<dbReference type="Proteomes" id="UP000003688">
    <property type="component" value="Unassembled WGS sequence"/>
</dbReference>
<evidence type="ECO:0008006" key="3">
    <source>
        <dbReference type="Google" id="ProtNLM"/>
    </source>
</evidence>
<name>B9XBD4_PEDPL</name>
<dbReference type="PANTHER" id="PTHR38479">
    <property type="entry name" value="LMO0824 PROTEIN"/>
    <property type="match status" value="1"/>
</dbReference>
<dbReference type="AlphaFoldDB" id="B9XBD4"/>
<dbReference type="OrthoDB" id="2210247at2"/>
<evidence type="ECO:0000313" key="1">
    <source>
        <dbReference type="EMBL" id="EEF62819.1"/>
    </source>
</evidence>
<evidence type="ECO:0000313" key="2">
    <source>
        <dbReference type="Proteomes" id="UP000003688"/>
    </source>
</evidence>
<reference evidence="1 2" key="1">
    <citation type="journal article" date="2011" name="J. Bacteriol.">
        <title>Genome sequence of 'Pedosphaera parvula' Ellin514, an aerobic Verrucomicrobial isolate from pasture soil.</title>
        <authorList>
            <person name="Kant R."/>
            <person name="van Passel M.W."/>
            <person name="Sangwan P."/>
            <person name="Palva A."/>
            <person name="Lucas S."/>
            <person name="Copeland A."/>
            <person name="Lapidus A."/>
            <person name="Glavina Del Rio T."/>
            <person name="Dalin E."/>
            <person name="Tice H."/>
            <person name="Bruce D."/>
            <person name="Goodwin L."/>
            <person name="Pitluck S."/>
            <person name="Chertkov O."/>
            <person name="Larimer F.W."/>
            <person name="Land M.L."/>
            <person name="Hauser L."/>
            <person name="Brettin T.S."/>
            <person name="Detter J.C."/>
            <person name="Han S."/>
            <person name="de Vos W.M."/>
            <person name="Janssen P.H."/>
            <person name="Smidt H."/>
        </authorList>
    </citation>
    <scope>NUCLEOTIDE SEQUENCE [LARGE SCALE GENOMIC DNA]</scope>
    <source>
        <strain evidence="1 2">Ellin514</strain>
    </source>
</reference>
<comment type="caution">
    <text evidence="1">The sequence shown here is derived from an EMBL/GenBank/DDBJ whole genome shotgun (WGS) entry which is preliminary data.</text>
</comment>
<dbReference type="STRING" id="320771.Cflav_PD5454"/>
<accession>B9XBD4</accession>
<keyword evidence="2" id="KW-1185">Reference proteome</keyword>
<protein>
    <recommendedName>
        <fullName evidence="3">Winged helix DNA-binding domain-containing protein</fullName>
    </recommendedName>
</protein>
<dbReference type="EMBL" id="ABOX02000003">
    <property type="protein sequence ID" value="EEF62819.1"/>
    <property type="molecule type" value="Genomic_DNA"/>
</dbReference>